<sequence length="466" mass="51701">MTRSTRVRKPLSSPPVQTGRGGGSAIMAKLTIRIPNVSWREGRPRFNPGPKLRKLGYRGEDLRHPGGAWFTPQEAAEWAQARADEVAGRRRAKAQTGRLPALRRPRHQTLQGLADEWFESPKFKGGTVKGKRVEAGLSPVTSADYKGKLASLWKYDPALGQEPPPAITPQLAQAIFDRMWEDRGLAAARSAVAVLSSLWKWAKARGRGGISINPWIGLEKPMLEPRLCVWEDHEIAAMVAAADAWARPEIGDAVLFGLFTGQRQNDRLAYERAGTDDAKRLVFRQSKTGAIVAIPATPQLAARLEAAERRRFSKPLVGRPEGKEPQAEADARARRLVIVDETARRPFLRDWYKHVFTRVREVAARGLVENDDGTLRIGPERPNGGENWRLQPCPSVATKRDQDLRDTAVTWLARAGCNELQIASITGHSLASIHNVLKHYLALHPEMADTAIGKMVAWMEQRGSVL</sequence>
<gene>
    <name evidence="4" type="ORF">GCM10017643_26810</name>
</gene>
<accession>A0A9W6N006</accession>
<dbReference type="GO" id="GO:0015074">
    <property type="term" value="P:DNA integration"/>
    <property type="evidence" value="ECO:0007669"/>
    <property type="project" value="InterPro"/>
</dbReference>
<keyword evidence="2" id="KW-0233">DNA recombination</keyword>
<dbReference type="Gene3D" id="1.10.443.10">
    <property type="entry name" value="Intergrase catalytic core"/>
    <property type="match status" value="1"/>
</dbReference>
<evidence type="ECO:0000256" key="2">
    <source>
        <dbReference type="ARBA" id="ARBA00023172"/>
    </source>
</evidence>
<dbReference type="InterPro" id="IPR011010">
    <property type="entry name" value="DNA_brk_join_enz"/>
</dbReference>
<dbReference type="GO" id="GO:0006310">
    <property type="term" value="P:DNA recombination"/>
    <property type="evidence" value="ECO:0007669"/>
    <property type="project" value="UniProtKB-KW"/>
</dbReference>
<evidence type="ECO:0000256" key="1">
    <source>
        <dbReference type="ARBA" id="ARBA00023125"/>
    </source>
</evidence>
<dbReference type="Gene3D" id="1.10.150.130">
    <property type="match status" value="1"/>
</dbReference>
<dbReference type="InterPro" id="IPR010998">
    <property type="entry name" value="Integrase_recombinase_N"/>
</dbReference>
<protein>
    <recommendedName>
        <fullName evidence="6">Tyr recombinase domain-containing protein</fullName>
    </recommendedName>
</protein>
<keyword evidence="1" id="KW-0238">DNA-binding</keyword>
<proteinExistence type="predicted"/>
<evidence type="ECO:0000313" key="4">
    <source>
        <dbReference type="EMBL" id="GLK72565.1"/>
    </source>
</evidence>
<dbReference type="AlphaFoldDB" id="A0A9W6N006"/>
<name>A0A9W6N006_9HYPH</name>
<dbReference type="GO" id="GO:0003677">
    <property type="term" value="F:DNA binding"/>
    <property type="evidence" value="ECO:0007669"/>
    <property type="project" value="UniProtKB-KW"/>
</dbReference>
<dbReference type="InterPro" id="IPR013762">
    <property type="entry name" value="Integrase-like_cat_sf"/>
</dbReference>
<evidence type="ECO:0008006" key="6">
    <source>
        <dbReference type="Google" id="ProtNLM"/>
    </source>
</evidence>
<keyword evidence="5" id="KW-1185">Reference proteome</keyword>
<comment type="caution">
    <text evidence="4">The sequence shown here is derived from an EMBL/GenBank/DDBJ whole genome shotgun (WGS) entry which is preliminary data.</text>
</comment>
<evidence type="ECO:0000256" key="3">
    <source>
        <dbReference type="SAM" id="MobiDB-lite"/>
    </source>
</evidence>
<evidence type="ECO:0000313" key="5">
    <source>
        <dbReference type="Proteomes" id="UP001143370"/>
    </source>
</evidence>
<dbReference type="SUPFAM" id="SSF56349">
    <property type="entry name" value="DNA breaking-rejoining enzymes"/>
    <property type="match status" value="1"/>
</dbReference>
<reference evidence="4" key="2">
    <citation type="submission" date="2023-01" db="EMBL/GenBank/DDBJ databases">
        <authorList>
            <person name="Sun Q."/>
            <person name="Evtushenko L."/>
        </authorList>
    </citation>
    <scope>NUCLEOTIDE SEQUENCE</scope>
    <source>
        <strain evidence="4">VKM B-2484</strain>
    </source>
</reference>
<reference evidence="4" key="1">
    <citation type="journal article" date="2014" name="Int. J. Syst. Evol. Microbiol.">
        <title>Complete genome sequence of Corynebacterium casei LMG S-19264T (=DSM 44701T), isolated from a smear-ripened cheese.</title>
        <authorList>
            <consortium name="US DOE Joint Genome Institute (JGI-PGF)"/>
            <person name="Walter F."/>
            <person name="Albersmeier A."/>
            <person name="Kalinowski J."/>
            <person name="Ruckert C."/>
        </authorList>
    </citation>
    <scope>NUCLEOTIDE SEQUENCE</scope>
    <source>
        <strain evidence="4">VKM B-2484</strain>
    </source>
</reference>
<dbReference type="EMBL" id="BSFJ01000018">
    <property type="protein sequence ID" value="GLK72565.1"/>
    <property type="molecule type" value="Genomic_DNA"/>
</dbReference>
<organism evidence="4 5">
    <name type="scientific">Ancylobacter dichloromethanicus</name>
    <dbReference type="NCBI Taxonomy" id="518825"/>
    <lineage>
        <taxon>Bacteria</taxon>
        <taxon>Pseudomonadati</taxon>
        <taxon>Pseudomonadota</taxon>
        <taxon>Alphaproteobacteria</taxon>
        <taxon>Hyphomicrobiales</taxon>
        <taxon>Xanthobacteraceae</taxon>
        <taxon>Ancylobacter</taxon>
    </lineage>
</organism>
<feature type="region of interest" description="Disordered" evidence="3">
    <location>
        <begin position="1"/>
        <end position="23"/>
    </location>
</feature>
<dbReference type="Proteomes" id="UP001143370">
    <property type="component" value="Unassembled WGS sequence"/>
</dbReference>